<keyword evidence="7" id="KW-1185">Reference proteome</keyword>
<reference evidence="7" key="1">
    <citation type="journal article" date="2017" name="Cell">
        <title>Insights into land plant evolution garnered from the Marchantia polymorpha genome.</title>
        <authorList>
            <person name="Bowman J.L."/>
            <person name="Kohchi T."/>
            <person name="Yamato K.T."/>
            <person name="Jenkins J."/>
            <person name="Shu S."/>
            <person name="Ishizaki K."/>
            <person name="Yamaoka S."/>
            <person name="Nishihama R."/>
            <person name="Nakamura Y."/>
            <person name="Berger F."/>
            <person name="Adam C."/>
            <person name="Aki S.S."/>
            <person name="Althoff F."/>
            <person name="Araki T."/>
            <person name="Arteaga-Vazquez M.A."/>
            <person name="Balasubrmanian S."/>
            <person name="Barry K."/>
            <person name="Bauer D."/>
            <person name="Boehm C.R."/>
            <person name="Briginshaw L."/>
            <person name="Caballero-Perez J."/>
            <person name="Catarino B."/>
            <person name="Chen F."/>
            <person name="Chiyoda S."/>
            <person name="Chovatia M."/>
            <person name="Davies K.M."/>
            <person name="Delmans M."/>
            <person name="Demura T."/>
            <person name="Dierschke T."/>
            <person name="Dolan L."/>
            <person name="Dorantes-Acosta A.E."/>
            <person name="Eklund D.M."/>
            <person name="Florent S.N."/>
            <person name="Flores-Sandoval E."/>
            <person name="Fujiyama A."/>
            <person name="Fukuzawa H."/>
            <person name="Galik B."/>
            <person name="Grimanelli D."/>
            <person name="Grimwood J."/>
            <person name="Grossniklaus U."/>
            <person name="Hamada T."/>
            <person name="Haseloff J."/>
            <person name="Hetherington A.J."/>
            <person name="Higo A."/>
            <person name="Hirakawa Y."/>
            <person name="Hundley H.N."/>
            <person name="Ikeda Y."/>
            <person name="Inoue K."/>
            <person name="Inoue S.I."/>
            <person name="Ishida S."/>
            <person name="Jia Q."/>
            <person name="Kakita M."/>
            <person name="Kanazawa T."/>
            <person name="Kawai Y."/>
            <person name="Kawashima T."/>
            <person name="Kennedy M."/>
            <person name="Kinose K."/>
            <person name="Kinoshita T."/>
            <person name="Kohara Y."/>
            <person name="Koide E."/>
            <person name="Komatsu K."/>
            <person name="Kopischke S."/>
            <person name="Kubo M."/>
            <person name="Kyozuka J."/>
            <person name="Lagercrantz U."/>
            <person name="Lin S.S."/>
            <person name="Lindquist E."/>
            <person name="Lipzen A.M."/>
            <person name="Lu C.W."/>
            <person name="De Luna E."/>
            <person name="Martienssen R.A."/>
            <person name="Minamino N."/>
            <person name="Mizutani M."/>
            <person name="Mizutani M."/>
            <person name="Mochizuki N."/>
            <person name="Monte I."/>
            <person name="Mosher R."/>
            <person name="Nagasaki H."/>
            <person name="Nakagami H."/>
            <person name="Naramoto S."/>
            <person name="Nishitani K."/>
            <person name="Ohtani M."/>
            <person name="Okamoto T."/>
            <person name="Okumura M."/>
            <person name="Phillips J."/>
            <person name="Pollak B."/>
            <person name="Reinders A."/>
            <person name="Rovekamp M."/>
            <person name="Sano R."/>
            <person name="Sawa S."/>
            <person name="Schmid M.W."/>
            <person name="Shirakawa M."/>
            <person name="Solano R."/>
            <person name="Spunde A."/>
            <person name="Suetsugu N."/>
            <person name="Sugano S."/>
            <person name="Sugiyama A."/>
            <person name="Sun R."/>
            <person name="Suzuki Y."/>
            <person name="Takenaka M."/>
            <person name="Takezawa D."/>
            <person name="Tomogane H."/>
            <person name="Tsuzuki M."/>
            <person name="Ueda T."/>
            <person name="Umeda M."/>
            <person name="Ward J.M."/>
            <person name="Watanabe Y."/>
            <person name="Yazaki K."/>
            <person name="Yokoyama R."/>
            <person name="Yoshitake Y."/>
            <person name="Yotsui I."/>
            <person name="Zachgo S."/>
            <person name="Schmutz J."/>
        </authorList>
    </citation>
    <scope>NUCLEOTIDE SEQUENCE [LARGE SCALE GENOMIC DNA]</scope>
    <source>
        <strain evidence="7">Tak-1</strain>
    </source>
</reference>
<keyword evidence="5" id="KW-0472">Membrane</keyword>
<sequence length="92" mass="8647">MKTNMSYGRSPSASAPSFVPVVRSLGFKSAGIAAGSWAAGHLSSYGGVVSAGSPCAVLQSVGATGTCSPAGVTSLVVATTAGLGGAVGNSKG</sequence>
<dbReference type="Pfam" id="PF06140">
    <property type="entry name" value="Ifi-6-16"/>
    <property type="match status" value="1"/>
</dbReference>
<organism evidence="6 7">
    <name type="scientific">Marchantia polymorpha</name>
    <name type="common">Common liverwort</name>
    <name type="synonym">Marchantia aquatica</name>
    <dbReference type="NCBI Taxonomy" id="3197"/>
    <lineage>
        <taxon>Eukaryota</taxon>
        <taxon>Viridiplantae</taxon>
        <taxon>Streptophyta</taxon>
        <taxon>Embryophyta</taxon>
        <taxon>Marchantiophyta</taxon>
        <taxon>Marchantiopsida</taxon>
        <taxon>Marchantiidae</taxon>
        <taxon>Marchantiales</taxon>
        <taxon>Marchantiaceae</taxon>
        <taxon>Marchantia</taxon>
    </lineage>
</organism>
<dbReference type="Proteomes" id="UP000244005">
    <property type="component" value="Unassembled WGS sequence"/>
</dbReference>
<evidence type="ECO:0000256" key="2">
    <source>
        <dbReference type="ARBA" id="ARBA00007262"/>
    </source>
</evidence>
<evidence type="ECO:0000256" key="1">
    <source>
        <dbReference type="ARBA" id="ARBA00004141"/>
    </source>
</evidence>
<comment type="subcellular location">
    <subcellularLocation>
        <location evidence="1">Membrane</location>
        <topology evidence="1">Multi-pass membrane protein</topology>
    </subcellularLocation>
</comment>
<dbReference type="Gramene" id="Mp4g00780.1">
    <property type="protein sequence ID" value="Mp4g00780.1.cds1"/>
    <property type="gene ID" value="Mp4g00780"/>
</dbReference>
<dbReference type="AlphaFoldDB" id="A0A2R6WQH3"/>
<dbReference type="InterPro" id="IPR009311">
    <property type="entry name" value="IFI6/IFI27-like"/>
</dbReference>
<keyword evidence="3" id="KW-0812">Transmembrane</keyword>
<evidence type="ECO:0000313" key="6">
    <source>
        <dbReference type="EMBL" id="PTQ36107.1"/>
    </source>
</evidence>
<proteinExistence type="inferred from homology"/>
<evidence type="ECO:0000256" key="4">
    <source>
        <dbReference type="ARBA" id="ARBA00022989"/>
    </source>
</evidence>
<evidence type="ECO:0000256" key="5">
    <source>
        <dbReference type="ARBA" id="ARBA00023136"/>
    </source>
</evidence>
<evidence type="ECO:0000313" key="7">
    <source>
        <dbReference type="Proteomes" id="UP000244005"/>
    </source>
</evidence>
<evidence type="ECO:0000256" key="3">
    <source>
        <dbReference type="ARBA" id="ARBA00022692"/>
    </source>
</evidence>
<gene>
    <name evidence="6" type="ORF">MARPO_0066s0064</name>
</gene>
<dbReference type="EMBL" id="KZ772738">
    <property type="protein sequence ID" value="PTQ36107.1"/>
    <property type="molecule type" value="Genomic_DNA"/>
</dbReference>
<keyword evidence="4" id="KW-1133">Transmembrane helix</keyword>
<protein>
    <submittedName>
        <fullName evidence="6">Uncharacterized protein</fullName>
    </submittedName>
</protein>
<comment type="similarity">
    <text evidence="2">Belongs to the IFI6/IFI27 family.</text>
</comment>
<dbReference type="Gene3D" id="6.10.110.10">
    <property type="match status" value="1"/>
</dbReference>
<dbReference type="OrthoDB" id="440424at2759"/>
<accession>A0A2R6WQH3</accession>
<name>A0A2R6WQH3_MARPO</name>
<dbReference type="InterPro" id="IPR038213">
    <property type="entry name" value="IFI6/IFI27-like_sf"/>
</dbReference>
<dbReference type="GO" id="GO:0016020">
    <property type="term" value="C:membrane"/>
    <property type="evidence" value="ECO:0007669"/>
    <property type="project" value="UniProtKB-SubCell"/>
</dbReference>